<organism evidence="9 10">
    <name type="scientific">candidate division KSB3 bacterium</name>
    <dbReference type="NCBI Taxonomy" id="2044937"/>
    <lineage>
        <taxon>Bacteria</taxon>
        <taxon>candidate division KSB3</taxon>
    </lineage>
</organism>
<evidence type="ECO:0000256" key="1">
    <source>
        <dbReference type="ARBA" id="ARBA00022490"/>
    </source>
</evidence>
<dbReference type="Pfam" id="PF06971">
    <property type="entry name" value="Put_DNA-bind_N"/>
    <property type="match status" value="1"/>
</dbReference>
<feature type="binding site" evidence="7">
    <location>
        <begin position="97"/>
        <end position="102"/>
    </location>
    <ligand>
        <name>NAD(+)</name>
        <dbReference type="ChEBI" id="CHEBI:57540"/>
    </ligand>
</feature>
<feature type="domain" description="CoA-binding" evidence="8">
    <location>
        <begin position="87"/>
        <end position="195"/>
    </location>
</feature>
<dbReference type="EMBL" id="PDSK01000098">
    <property type="protein sequence ID" value="PIE33455.1"/>
    <property type="molecule type" value="Genomic_DNA"/>
</dbReference>
<dbReference type="InterPro" id="IPR036291">
    <property type="entry name" value="NAD(P)-bd_dom_sf"/>
</dbReference>
<dbReference type="NCBIfam" id="NF003994">
    <property type="entry name" value="PRK05472.2-3"/>
    <property type="match status" value="1"/>
</dbReference>
<dbReference type="GO" id="GO:0003677">
    <property type="term" value="F:DNA binding"/>
    <property type="evidence" value="ECO:0007669"/>
    <property type="project" value="UniProtKB-UniRule"/>
</dbReference>
<evidence type="ECO:0000256" key="7">
    <source>
        <dbReference type="HAMAP-Rule" id="MF_01131"/>
    </source>
</evidence>
<evidence type="ECO:0000256" key="4">
    <source>
        <dbReference type="ARBA" id="ARBA00023027"/>
    </source>
</evidence>
<proteinExistence type="inferred from homology"/>
<dbReference type="InterPro" id="IPR036390">
    <property type="entry name" value="WH_DNA-bd_sf"/>
</dbReference>
<evidence type="ECO:0000256" key="6">
    <source>
        <dbReference type="ARBA" id="ARBA00023163"/>
    </source>
</evidence>
<evidence type="ECO:0000256" key="2">
    <source>
        <dbReference type="ARBA" id="ARBA00022491"/>
    </source>
</evidence>
<dbReference type="NCBIfam" id="NF003993">
    <property type="entry name" value="PRK05472.2-2"/>
    <property type="match status" value="1"/>
</dbReference>
<dbReference type="NCBIfam" id="NF003996">
    <property type="entry name" value="PRK05472.2-5"/>
    <property type="match status" value="1"/>
</dbReference>
<dbReference type="GO" id="GO:0005737">
    <property type="term" value="C:cytoplasm"/>
    <property type="evidence" value="ECO:0007669"/>
    <property type="project" value="UniProtKB-SubCell"/>
</dbReference>
<comment type="subunit">
    <text evidence="7">Homodimer.</text>
</comment>
<evidence type="ECO:0000256" key="5">
    <source>
        <dbReference type="ARBA" id="ARBA00023125"/>
    </source>
</evidence>
<evidence type="ECO:0000313" key="10">
    <source>
        <dbReference type="Proteomes" id="UP000230821"/>
    </source>
</evidence>
<accession>A0A2G6KCU1</accession>
<dbReference type="SUPFAM" id="SSF51735">
    <property type="entry name" value="NAD(P)-binding Rossmann-fold domains"/>
    <property type="match status" value="1"/>
</dbReference>
<feature type="DNA-binding region" description="H-T-H motif" evidence="7">
    <location>
        <begin position="17"/>
        <end position="56"/>
    </location>
</feature>
<dbReference type="SMART" id="SM00881">
    <property type="entry name" value="CoA_binding"/>
    <property type="match status" value="1"/>
</dbReference>
<dbReference type="InterPro" id="IPR036388">
    <property type="entry name" value="WH-like_DNA-bd_sf"/>
</dbReference>
<protein>
    <recommendedName>
        <fullName evidence="7">Redox-sensing transcriptional repressor Rex</fullName>
    </recommendedName>
</protein>
<keyword evidence="3 7" id="KW-0805">Transcription regulation</keyword>
<comment type="similarity">
    <text evidence="7">Belongs to the transcriptional regulatory Rex family.</text>
</comment>
<dbReference type="Gene3D" id="3.40.50.720">
    <property type="entry name" value="NAD(P)-binding Rossmann-like Domain"/>
    <property type="match status" value="1"/>
</dbReference>
<gene>
    <name evidence="7" type="primary">rex</name>
    <name evidence="9" type="ORF">CSA56_11655</name>
</gene>
<dbReference type="Gene3D" id="1.10.10.10">
    <property type="entry name" value="Winged helix-like DNA-binding domain superfamily/Winged helix DNA-binding domain"/>
    <property type="match status" value="1"/>
</dbReference>
<dbReference type="InterPro" id="IPR003781">
    <property type="entry name" value="CoA-bd"/>
</dbReference>
<dbReference type="PANTHER" id="PTHR35786:SF1">
    <property type="entry name" value="REDOX-SENSING TRANSCRIPTIONAL REPRESSOR REX 1"/>
    <property type="match status" value="1"/>
</dbReference>
<dbReference type="Proteomes" id="UP000230821">
    <property type="component" value="Unassembled WGS sequence"/>
</dbReference>
<evidence type="ECO:0000313" key="9">
    <source>
        <dbReference type="EMBL" id="PIE33455.1"/>
    </source>
</evidence>
<keyword evidence="5 7" id="KW-0238">DNA-binding</keyword>
<comment type="subcellular location">
    <subcellularLocation>
        <location evidence="7">Cytoplasm</location>
    </subcellularLocation>
</comment>
<keyword evidence="2 7" id="KW-0678">Repressor</keyword>
<dbReference type="AlphaFoldDB" id="A0A2G6KCU1"/>
<name>A0A2G6KCU1_9BACT</name>
<keyword evidence="4 7" id="KW-0520">NAD</keyword>
<keyword evidence="6 7" id="KW-0804">Transcription</keyword>
<comment type="caution">
    <text evidence="9">The sequence shown here is derived from an EMBL/GenBank/DDBJ whole genome shotgun (WGS) entry which is preliminary data.</text>
</comment>
<dbReference type="SUPFAM" id="SSF46785">
    <property type="entry name" value="Winged helix' DNA-binding domain"/>
    <property type="match status" value="1"/>
</dbReference>
<sequence>MKNADNISEFTIYRLSIYKRCLEQLEQEQFKTVSSKDFAARFGLNSAQVRKDLAYFGEFGIRGMGYPISTLKEQILTILGLAESSSGQKTWKAVLIGAGKIGTALLKYQHFAKYGFEIVAAFDADPESSEYARQPQATPVGTVIPLYPLDQLEQSIAEHSADMAILATSEENAQEVVDRVVATGIHGILNFVPVQLIVPSDVKVRTIDIIAELQCLTYHLHREAVAEAEEDRTTLSDTSPK</sequence>
<dbReference type="NCBIfam" id="NF003995">
    <property type="entry name" value="PRK05472.2-4"/>
    <property type="match status" value="1"/>
</dbReference>
<dbReference type="Pfam" id="PF02629">
    <property type="entry name" value="CoA_binding"/>
    <property type="match status" value="1"/>
</dbReference>
<dbReference type="InterPro" id="IPR058236">
    <property type="entry name" value="Rex_actinobacterial-type"/>
</dbReference>
<dbReference type="InterPro" id="IPR022876">
    <property type="entry name" value="Tscrpt_rep_Rex"/>
</dbReference>
<evidence type="ECO:0000259" key="8">
    <source>
        <dbReference type="SMART" id="SM00881"/>
    </source>
</evidence>
<dbReference type="InterPro" id="IPR009718">
    <property type="entry name" value="Rex_DNA-bd_C_dom"/>
</dbReference>
<dbReference type="GO" id="GO:0045892">
    <property type="term" value="P:negative regulation of DNA-templated transcription"/>
    <property type="evidence" value="ECO:0007669"/>
    <property type="project" value="InterPro"/>
</dbReference>
<dbReference type="GO" id="GO:0051775">
    <property type="term" value="P:response to redox state"/>
    <property type="evidence" value="ECO:0007669"/>
    <property type="project" value="InterPro"/>
</dbReference>
<keyword evidence="1 7" id="KW-0963">Cytoplasm</keyword>
<dbReference type="PANTHER" id="PTHR35786">
    <property type="entry name" value="REDOX-SENSING TRANSCRIPTIONAL REPRESSOR REX"/>
    <property type="match status" value="1"/>
</dbReference>
<evidence type="ECO:0000256" key="3">
    <source>
        <dbReference type="ARBA" id="ARBA00023015"/>
    </source>
</evidence>
<reference evidence="9 10" key="1">
    <citation type="submission" date="2017-10" db="EMBL/GenBank/DDBJ databases">
        <title>Novel microbial diversity and functional potential in the marine mammal oral microbiome.</title>
        <authorList>
            <person name="Dudek N.K."/>
            <person name="Sun C.L."/>
            <person name="Burstein D."/>
            <person name="Kantor R.S."/>
            <person name="Aliaga Goltsman D.S."/>
            <person name="Bik E.M."/>
            <person name="Thomas B.C."/>
            <person name="Banfield J.F."/>
            <person name="Relman D.A."/>
        </authorList>
    </citation>
    <scope>NUCLEOTIDE SEQUENCE [LARGE SCALE GENOMIC DNA]</scope>
    <source>
        <strain evidence="9">DOLJORAL78_47_16</strain>
    </source>
</reference>
<dbReference type="GO" id="GO:0003700">
    <property type="term" value="F:DNA-binding transcription factor activity"/>
    <property type="evidence" value="ECO:0007669"/>
    <property type="project" value="UniProtKB-UniRule"/>
</dbReference>
<dbReference type="HAMAP" id="MF_01131">
    <property type="entry name" value="Rex"/>
    <property type="match status" value="1"/>
</dbReference>
<comment type="function">
    <text evidence="7">Modulates transcription in response to changes in cellular NADH/NAD(+) redox state.</text>
</comment>